<name>A0AB38F5N6_RHOWR</name>
<protein>
    <submittedName>
        <fullName evidence="1">Uncharacterized protein</fullName>
    </submittedName>
</protein>
<dbReference type="EMBL" id="UAUI01000001">
    <property type="protein sequence ID" value="SPZ34790.1"/>
    <property type="molecule type" value="Genomic_DNA"/>
</dbReference>
<evidence type="ECO:0000313" key="2">
    <source>
        <dbReference type="Proteomes" id="UP000251211"/>
    </source>
</evidence>
<sequence length="52" mass="5522">MGGAFVPADYPASATLNLSEALEFREGGGELVVVFGEQFVRHGVPIGQDRTE</sequence>
<proteinExistence type="predicted"/>
<comment type="caution">
    <text evidence="1">The sequence shown here is derived from an EMBL/GenBank/DDBJ whole genome shotgun (WGS) entry which is preliminary data.</text>
</comment>
<evidence type="ECO:0000313" key="1">
    <source>
        <dbReference type="EMBL" id="SPZ34790.1"/>
    </source>
</evidence>
<organism evidence="1 2">
    <name type="scientific">Rhodococcus wratislaviensis</name>
    <name type="common">Tsukamurella wratislaviensis</name>
    <dbReference type="NCBI Taxonomy" id="44752"/>
    <lineage>
        <taxon>Bacteria</taxon>
        <taxon>Bacillati</taxon>
        <taxon>Actinomycetota</taxon>
        <taxon>Actinomycetes</taxon>
        <taxon>Mycobacteriales</taxon>
        <taxon>Nocardiaceae</taxon>
        <taxon>Rhodococcus</taxon>
    </lineage>
</organism>
<dbReference type="AlphaFoldDB" id="A0AB38F5N6"/>
<dbReference type="Proteomes" id="UP000251211">
    <property type="component" value="Unassembled WGS sequence"/>
</dbReference>
<accession>A0AB38F5N6</accession>
<gene>
    <name evidence="1" type="ORF">NCTC13229_00434</name>
</gene>
<dbReference type="RefSeq" id="WP_160118482.1">
    <property type="nucleotide sequence ID" value="NZ_QTTP01000001.1"/>
</dbReference>
<reference evidence="1 2" key="1">
    <citation type="submission" date="2018-06" db="EMBL/GenBank/DDBJ databases">
        <authorList>
            <consortium name="Pathogen Informatics"/>
            <person name="Doyle S."/>
        </authorList>
    </citation>
    <scope>NUCLEOTIDE SEQUENCE [LARGE SCALE GENOMIC DNA]</scope>
    <source>
        <strain evidence="1 2">NCTC13229</strain>
    </source>
</reference>